<organism evidence="3 4">
    <name type="scientific">Mycolicibacterium iranicum</name>
    <name type="common">Mycobacterium iranicum</name>
    <dbReference type="NCBI Taxonomy" id="912594"/>
    <lineage>
        <taxon>Bacteria</taxon>
        <taxon>Bacillati</taxon>
        <taxon>Actinomycetota</taxon>
        <taxon>Actinomycetes</taxon>
        <taxon>Mycobacteriales</taxon>
        <taxon>Mycobacteriaceae</taxon>
        <taxon>Mycolicibacterium</taxon>
    </lineage>
</organism>
<dbReference type="PANTHER" id="PTHR35004:SF7">
    <property type="entry name" value="INTEGRASE PROTEIN"/>
    <property type="match status" value="1"/>
</dbReference>
<dbReference type="Proteomes" id="UP001084650">
    <property type="component" value="Unassembled WGS sequence"/>
</dbReference>
<dbReference type="NCBIfam" id="NF033577">
    <property type="entry name" value="transpos_IS481"/>
    <property type="match status" value="1"/>
</dbReference>
<accession>A0ABT4HQX1</accession>
<protein>
    <submittedName>
        <fullName evidence="3">IS481 family transposase</fullName>
    </submittedName>
</protein>
<dbReference type="Pfam" id="PF13565">
    <property type="entry name" value="HTH_32"/>
    <property type="match status" value="1"/>
</dbReference>
<dbReference type="SUPFAM" id="SSF46689">
    <property type="entry name" value="Homeodomain-like"/>
    <property type="match status" value="1"/>
</dbReference>
<dbReference type="InterPro" id="IPR009057">
    <property type="entry name" value="Homeodomain-like_sf"/>
</dbReference>
<dbReference type="InterPro" id="IPR036397">
    <property type="entry name" value="RNaseH_sf"/>
</dbReference>
<comment type="caution">
    <text evidence="3">The sequence shown here is derived from an EMBL/GenBank/DDBJ whole genome shotgun (WGS) entry which is preliminary data.</text>
</comment>
<sequence length="415" mass="46440">MPQPTSKARLVLTALFVDHQSPAEVSARYGVHRSWVYKLKARYEAEGHAALEPRSRRPKTCPGATAPHVVELIVRLRSELTAAGLDAGPDTIAWHLHHRHGHRLSRSTISRHLVAAGLITPQPKKQPKSSYVRFQAVMPNQTWQSDFTHYRLTRPDGRPGASVEIISWLDDCTRYALHVSAHPRITTPIVVATFRTTIARQGIPASTLTDNGMVYTVRLAGGKGGRNSFEAELRRHHIVQKNSRPSHPTTCGKVERFQQTMKKWLHAQPGQPHTIAELQTLIDSFCDEYNHRRPHRSLPHRATPAALYNTMPKATPGPPSHPDAHDRIRHDTVDKAGSVTLRHNSRLHHIGIGRIHAGTCVILLVHDLQIRVVNAATGELLRELTLDPNRDYQPTGAPKGPTRQPPKRQQPNLQT</sequence>
<evidence type="ECO:0000256" key="1">
    <source>
        <dbReference type="SAM" id="MobiDB-lite"/>
    </source>
</evidence>
<proteinExistence type="predicted"/>
<name>A0ABT4HQX1_MYCIR</name>
<dbReference type="InterPro" id="IPR047656">
    <property type="entry name" value="IS481-like_transpos"/>
</dbReference>
<dbReference type="InterPro" id="IPR012337">
    <property type="entry name" value="RNaseH-like_sf"/>
</dbReference>
<evidence type="ECO:0000313" key="3">
    <source>
        <dbReference type="EMBL" id="MCZ0732206.1"/>
    </source>
</evidence>
<evidence type="ECO:0000313" key="4">
    <source>
        <dbReference type="Proteomes" id="UP001084650"/>
    </source>
</evidence>
<dbReference type="Gene3D" id="3.30.420.10">
    <property type="entry name" value="Ribonuclease H-like superfamily/Ribonuclease H"/>
    <property type="match status" value="1"/>
</dbReference>
<dbReference type="EMBL" id="JAPQYE010000026">
    <property type="protein sequence ID" value="MCZ0732206.1"/>
    <property type="molecule type" value="Genomic_DNA"/>
</dbReference>
<gene>
    <name evidence="3" type="ORF">OY187_29560</name>
</gene>
<dbReference type="PANTHER" id="PTHR35004">
    <property type="entry name" value="TRANSPOSASE RV3428C-RELATED"/>
    <property type="match status" value="1"/>
</dbReference>
<dbReference type="Pfam" id="PF13683">
    <property type="entry name" value="rve_3"/>
    <property type="match status" value="1"/>
</dbReference>
<dbReference type="RefSeq" id="WP_268787960.1">
    <property type="nucleotide sequence ID" value="NZ_JAPQYE010000026.1"/>
</dbReference>
<dbReference type="SUPFAM" id="SSF53098">
    <property type="entry name" value="Ribonuclease H-like"/>
    <property type="match status" value="1"/>
</dbReference>
<dbReference type="InterPro" id="IPR001584">
    <property type="entry name" value="Integrase_cat-core"/>
</dbReference>
<dbReference type="PROSITE" id="PS50994">
    <property type="entry name" value="INTEGRASE"/>
    <property type="match status" value="1"/>
</dbReference>
<reference evidence="3" key="1">
    <citation type="submission" date="2022-12" db="EMBL/GenBank/DDBJ databases">
        <title>Whole genome sequence of Mycolicibacterium iranicum strain SBH312.</title>
        <authorList>
            <person name="Jani J."/>
            <person name="Arifin Mustapha Z."/>
            <person name="Ahmed K."/>
            <person name="Kai Ling C."/>
        </authorList>
    </citation>
    <scope>NUCLEOTIDE SEQUENCE</scope>
    <source>
        <strain evidence="3">SBH312</strain>
    </source>
</reference>
<feature type="domain" description="Integrase catalytic" evidence="2">
    <location>
        <begin position="135"/>
        <end position="312"/>
    </location>
</feature>
<keyword evidence="4" id="KW-1185">Reference proteome</keyword>
<feature type="region of interest" description="Disordered" evidence="1">
    <location>
        <begin position="386"/>
        <end position="415"/>
    </location>
</feature>
<evidence type="ECO:0000259" key="2">
    <source>
        <dbReference type="PROSITE" id="PS50994"/>
    </source>
</evidence>